<evidence type="ECO:0000313" key="8">
    <source>
        <dbReference type="Proteomes" id="UP000027195"/>
    </source>
</evidence>
<gene>
    <name evidence="7" type="ORF">BOTBODRAFT_643522</name>
</gene>
<dbReference type="InterPro" id="IPR008271">
    <property type="entry name" value="Ser/Thr_kinase_AS"/>
</dbReference>
<dbReference type="GO" id="GO:0004674">
    <property type="term" value="F:protein serine/threonine kinase activity"/>
    <property type="evidence" value="ECO:0007669"/>
    <property type="project" value="UniProtKB-KW"/>
</dbReference>
<dbReference type="GO" id="GO:0005634">
    <property type="term" value="C:nucleus"/>
    <property type="evidence" value="ECO:0007669"/>
    <property type="project" value="TreeGrafter"/>
</dbReference>
<keyword evidence="3" id="KW-0547">Nucleotide-binding</keyword>
<dbReference type="PANTHER" id="PTHR24345:SF91">
    <property type="entry name" value="SERINE_THREONINE-PROTEIN KINASE PLK4"/>
    <property type="match status" value="1"/>
</dbReference>
<evidence type="ECO:0000256" key="1">
    <source>
        <dbReference type="ARBA" id="ARBA00022527"/>
    </source>
</evidence>
<keyword evidence="2" id="KW-0808">Transferase</keyword>
<dbReference type="AlphaFoldDB" id="A0A067LZV7"/>
<dbReference type="SUPFAM" id="SSF56112">
    <property type="entry name" value="Protein kinase-like (PK-like)"/>
    <property type="match status" value="1"/>
</dbReference>
<dbReference type="PROSITE" id="PS50011">
    <property type="entry name" value="PROTEIN_KINASE_DOM"/>
    <property type="match status" value="1"/>
</dbReference>
<proteinExistence type="predicted"/>
<dbReference type="InParanoid" id="A0A067LZV7"/>
<evidence type="ECO:0000256" key="3">
    <source>
        <dbReference type="ARBA" id="ARBA00022741"/>
    </source>
</evidence>
<dbReference type="HOGENOM" id="CLU_1834843_0_0_1"/>
<evidence type="ECO:0000256" key="4">
    <source>
        <dbReference type="ARBA" id="ARBA00022777"/>
    </source>
</evidence>
<reference evidence="8" key="1">
    <citation type="journal article" date="2014" name="Proc. Natl. Acad. Sci. U.S.A.">
        <title>Extensive sampling of basidiomycete genomes demonstrates inadequacy of the white-rot/brown-rot paradigm for wood decay fungi.</title>
        <authorList>
            <person name="Riley R."/>
            <person name="Salamov A.A."/>
            <person name="Brown D.W."/>
            <person name="Nagy L.G."/>
            <person name="Floudas D."/>
            <person name="Held B.W."/>
            <person name="Levasseur A."/>
            <person name="Lombard V."/>
            <person name="Morin E."/>
            <person name="Otillar R."/>
            <person name="Lindquist E.A."/>
            <person name="Sun H."/>
            <person name="LaButti K.M."/>
            <person name="Schmutz J."/>
            <person name="Jabbour D."/>
            <person name="Luo H."/>
            <person name="Baker S.E."/>
            <person name="Pisabarro A.G."/>
            <person name="Walton J.D."/>
            <person name="Blanchette R.A."/>
            <person name="Henrissat B."/>
            <person name="Martin F."/>
            <person name="Cullen D."/>
            <person name="Hibbett D.S."/>
            <person name="Grigoriev I.V."/>
        </authorList>
    </citation>
    <scope>NUCLEOTIDE SEQUENCE [LARGE SCALE GENOMIC DNA]</scope>
    <source>
        <strain evidence="8">FD-172 SS1</strain>
    </source>
</reference>
<feature type="domain" description="Protein kinase" evidence="6">
    <location>
        <begin position="1"/>
        <end position="140"/>
    </location>
</feature>
<dbReference type="InterPro" id="IPR011009">
    <property type="entry name" value="Kinase-like_dom_sf"/>
</dbReference>
<keyword evidence="8" id="KW-1185">Reference proteome</keyword>
<dbReference type="Gene3D" id="1.10.510.10">
    <property type="entry name" value="Transferase(Phosphotransferase) domain 1"/>
    <property type="match status" value="1"/>
</dbReference>
<evidence type="ECO:0000256" key="2">
    <source>
        <dbReference type="ARBA" id="ARBA00022679"/>
    </source>
</evidence>
<evidence type="ECO:0000256" key="5">
    <source>
        <dbReference type="ARBA" id="ARBA00022840"/>
    </source>
</evidence>
<organism evidence="7 8">
    <name type="scientific">Botryobasidium botryosum (strain FD-172 SS1)</name>
    <dbReference type="NCBI Taxonomy" id="930990"/>
    <lineage>
        <taxon>Eukaryota</taxon>
        <taxon>Fungi</taxon>
        <taxon>Dikarya</taxon>
        <taxon>Basidiomycota</taxon>
        <taxon>Agaricomycotina</taxon>
        <taxon>Agaricomycetes</taxon>
        <taxon>Cantharellales</taxon>
        <taxon>Botryobasidiaceae</taxon>
        <taxon>Botryobasidium</taxon>
    </lineage>
</organism>
<dbReference type="OrthoDB" id="4062651at2759"/>
<sequence>MHCLSESHAARLLHEVLQGLVYLHEHGVIHRDIKPGNILLTSTGRIKIADFGLACVLSRPTSRAYLACGTPDFVDPDVVLPEGYSCEIDIFSLGRTAEWLQVNALRRDVPISRDWDHFVKCCKAKHGAGRWTAHDLIQVS</sequence>
<dbReference type="EMBL" id="KL198083">
    <property type="protein sequence ID" value="KDQ09003.1"/>
    <property type="molecule type" value="Genomic_DNA"/>
</dbReference>
<keyword evidence="5" id="KW-0067">ATP-binding</keyword>
<dbReference type="PANTHER" id="PTHR24345">
    <property type="entry name" value="SERINE/THREONINE-PROTEIN KINASE PLK"/>
    <property type="match status" value="1"/>
</dbReference>
<dbReference type="Proteomes" id="UP000027195">
    <property type="component" value="Unassembled WGS sequence"/>
</dbReference>
<dbReference type="GO" id="GO:0005524">
    <property type="term" value="F:ATP binding"/>
    <property type="evidence" value="ECO:0007669"/>
    <property type="project" value="UniProtKB-KW"/>
</dbReference>
<evidence type="ECO:0000259" key="6">
    <source>
        <dbReference type="PROSITE" id="PS50011"/>
    </source>
</evidence>
<dbReference type="Pfam" id="PF00069">
    <property type="entry name" value="Pkinase"/>
    <property type="match status" value="1"/>
</dbReference>
<dbReference type="PROSITE" id="PS00108">
    <property type="entry name" value="PROTEIN_KINASE_ST"/>
    <property type="match status" value="1"/>
</dbReference>
<name>A0A067LZV7_BOTB1</name>
<keyword evidence="1" id="KW-0723">Serine/threonine-protein kinase</keyword>
<accession>A0A067LZV7</accession>
<protein>
    <recommendedName>
        <fullName evidence="6">Protein kinase domain-containing protein</fullName>
    </recommendedName>
</protein>
<dbReference type="STRING" id="930990.A0A067LZV7"/>
<keyword evidence="4" id="KW-0418">Kinase</keyword>
<evidence type="ECO:0000313" key="7">
    <source>
        <dbReference type="EMBL" id="KDQ09003.1"/>
    </source>
</evidence>
<dbReference type="InterPro" id="IPR000719">
    <property type="entry name" value="Prot_kinase_dom"/>
</dbReference>
<dbReference type="SMART" id="SM00220">
    <property type="entry name" value="S_TKc"/>
    <property type="match status" value="1"/>
</dbReference>